<dbReference type="EMBL" id="JAGIOO010000001">
    <property type="protein sequence ID" value="MBP2478196.1"/>
    <property type="molecule type" value="Genomic_DNA"/>
</dbReference>
<evidence type="ECO:0000313" key="1">
    <source>
        <dbReference type="EMBL" id="MBP2478196.1"/>
    </source>
</evidence>
<comment type="caution">
    <text evidence="1">The sequence shown here is derived from an EMBL/GenBank/DDBJ whole genome shotgun (WGS) entry which is preliminary data.</text>
</comment>
<dbReference type="Proteomes" id="UP001519363">
    <property type="component" value="Unassembled WGS sequence"/>
</dbReference>
<organism evidence="1 2">
    <name type="scientific">Crossiella equi</name>
    <dbReference type="NCBI Taxonomy" id="130796"/>
    <lineage>
        <taxon>Bacteria</taxon>
        <taxon>Bacillati</taxon>
        <taxon>Actinomycetota</taxon>
        <taxon>Actinomycetes</taxon>
        <taxon>Pseudonocardiales</taxon>
        <taxon>Pseudonocardiaceae</taxon>
        <taxon>Crossiella</taxon>
    </lineage>
</organism>
<name>A0ABS5ANS6_9PSEU</name>
<reference evidence="1 2" key="1">
    <citation type="submission" date="2021-03" db="EMBL/GenBank/DDBJ databases">
        <title>Sequencing the genomes of 1000 actinobacteria strains.</title>
        <authorList>
            <person name="Klenk H.-P."/>
        </authorList>
    </citation>
    <scope>NUCLEOTIDE SEQUENCE [LARGE SCALE GENOMIC DNA]</scope>
    <source>
        <strain evidence="1 2">DSM 44580</strain>
    </source>
</reference>
<protein>
    <submittedName>
        <fullName evidence="1">Uncharacterized protein</fullName>
    </submittedName>
</protein>
<keyword evidence="2" id="KW-1185">Reference proteome</keyword>
<sequence>MTAIAAEAPPLDTETRARVRRLLAPVVGKADSRSEAVA</sequence>
<proteinExistence type="predicted"/>
<accession>A0ABS5ANS6</accession>
<gene>
    <name evidence="1" type="ORF">JOF53_007068</name>
</gene>
<evidence type="ECO:0000313" key="2">
    <source>
        <dbReference type="Proteomes" id="UP001519363"/>
    </source>
</evidence>